<evidence type="ECO:0000313" key="9">
    <source>
        <dbReference type="EMBL" id="CAG9335826.1"/>
    </source>
</evidence>
<comment type="catalytic activity">
    <reaction evidence="7">
        <text>L-cysteinyl-[protein] + hexadecanoyl-CoA = S-hexadecanoyl-L-cysteinyl-[protein] + CoA</text>
        <dbReference type="Rhea" id="RHEA:36683"/>
        <dbReference type="Rhea" id="RHEA-COMP:10131"/>
        <dbReference type="Rhea" id="RHEA-COMP:11032"/>
        <dbReference type="ChEBI" id="CHEBI:29950"/>
        <dbReference type="ChEBI" id="CHEBI:57287"/>
        <dbReference type="ChEBI" id="CHEBI:57379"/>
        <dbReference type="ChEBI" id="CHEBI:74151"/>
        <dbReference type="EC" id="2.3.1.225"/>
    </reaction>
</comment>
<evidence type="ECO:0000256" key="6">
    <source>
        <dbReference type="ARBA" id="ARBA00023315"/>
    </source>
</evidence>
<evidence type="ECO:0000256" key="2">
    <source>
        <dbReference type="ARBA" id="ARBA00022679"/>
    </source>
</evidence>
<evidence type="ECO:0000256" key="1">
    <source>
        <dbReference type="ARBA" id="ARBA00004141"/>
    </source>
</evidence>
<dbReference type="AlphaFoldDB" id="A0AAU9KCS1"/>
<dbReference type="Pfam" id="PF01529">
    <property type="entry name" value="DHHC"/>
    <property type="match status" value="1"/>
</dbReference>
<evidence type="ECO:0000256" key="3">
    <source>
        <dbReference type="ARBA" id="ARBA00022692"/>
    </source>
</evidence>
<dbReference type="GO" id="GO:0019706">
    <property type="term" value="F:protein-cysteine S-palmitoyltransferase activity"/>
    <property type="evidence" value="ECO:0007669"/>
    <property type="project" value="UniProtKB-EC"/>
</dbReference>
<dbReference type="EMBL" id="CAJZBQ010000063">
    <property type="protein sequence ID" value="CAG9335826.1"/>
    <property type="molecule type" value="Genomic_DNA"/>
</dbReference>
<gene>
    <name evidence="9" type="ORF">BSTOLATCC_MIC65146</name>
</gene>
<dbReference type="EC" id="2.3.1.225" evidence="7"/>
<feature type="domain" description="Palmitoyltransferase DHHC" evidence="8">
    <location>
        <begin position="103"/>
        <end position="219"/>
    </location>
</feature>
<evidence type="ECO:0000256" key="5">
    <source>
        <dbReference type="ARBA" id="ARBA00023136"/>
    </source>
</evidence>
<feature type="transmembrane region" description="Helical" evidence="7">
    <location>
        <begin position="7"/>
        <end position="31"/>
    </location>
</feature>
<reference evidence="9" key="1">
    <citation type="submission" date="2021-09" db="EMBL/GenBank/DDBJ databases">
        <authorList>
            <consortium name="AG Swart"/>
            <person name="Singh M."/>
            <person name="Singh A."/>
            <person name="Seah K."/>
            <person name="Emmerich C."/>
        </authorList>
    </citation>
    <scope>NUCLEOTIDE SEQUENCE</scope>
    <source>
        <strain evidence="9">ATCC30299</strain>
    </source>
</reference>
<accession>A0AAU9KCS1</accession>
<keyword evidence="5 7" id="KW-0472">Membrane</keyword>
<dbReference type="InterPro" id="IPR001594">
    <property type="entry name" value="Palmitoyltrfase_DHHC"/>
</dbReference>
<keyword evidence="2 7" id="KW-0808">Transferase</keyword>
<evidence type="ECO:0000313" key="10">
    <source>
        <dbReference type="Proteomes" id="UP001162131"/>
    </source>
</evidence>
<keyword evidence="6 7" id="KW-0012">Acyltransferase</keyword>
<protein>
    <recommendedName>
        <fullName evidence="7">Palmitoyltransferase</fullName>
        <ecNumber evidence="7">2.3.1.225</ecNumber>
    </recommendedName>
</protein>
<feature type="transmembrane region" description="Helical" evidence="7">
    <location>
        <begin position="184"/>
        <end position="209"/>
    </location>
</feature>
<evidence type="ECO:0000259" key="8">
    <source>
        <dbReference type="Pfam" id="PF01529"/>
    </source>
</evidence>
<evidence type="ECO:0000256" key="7">
    <source>
        <dbReference type="RuleBase" id="RU079119"/>
    </source>
</evidence>
<keyword evidence="10" id="KW-1185">Reference proteome</keyword>
<dbReference type="Proteomes" id="UP001162131">
    <property type="component" value="Unassembled WGS sequence"/>
</dbReference>
<comment type="subcellular location">
    <subcellularLocation>
        <location evidence="1">Membrane</location>
        <topology evidence="1">Multi-pass membrane protein</topology>
    </subcellularLocation>
</comment>
<keyword evidence="3 7" id="KW-0812">Transmembrane</keyword>
<dbReference type="InterPro" id="IPR039859">
    <property type="entry name" value="PFA4/ZDH16/20/ERF2-like"/>
</dbReference>
<proteinExistence type="inferred from homology"/>
<comment type="similarity">
    <text evidence="7">Belongs to the DHHC palmitoyltransferase family.</text>
</comment>
<name>A0AAU9KCS1_9CILI</name>
<evidence type="ECO:0000256" key="4">
    <source>
        <dbReference type="ARBA" id="ARBA00022989"/>
    </source>
</evidence>
<comment type="caution">
    <text evidence="9">The sequence shown here is derived from an EMBL/GenBank/DDBJ whole genome shotgun (WGS) entry which is preliminary data.</text>
</comment>
<sequence length="280" mass="31996">MFYNDRYLVRILSSIPVVIVLFIISGIVYCYHDSFITTQEPTIPLLALYILFYIDIILLCWSYISSVITDPGSIPSYFDFLSDESRIEISNNKYNDEDCLISKSSFCNKCDRNRPPRAHHCRICNRCILRMDHHCPWIGNCVGFHNYRYFIQFLIYACIGSTIAGVCCGWLAIKENEFTSTANIIGACGGIFIGLTLTLLSGFHLWLLFTNRTTLEIYSSIEFNTFDNGGQNNFQIICGNFWAAYFLPINAKNVGDGVIYPIKLREKAGGIEYFESKILK</sequence>
<dbReference type="GO" id="GO:0016020">
    <property type="term" value="C:membrane"/>
    <property type="evidence" value="ECO:0007669"/>
    <property type="project" value="UniProtKB-SubCell"/>
</dbReference>
<keyword evidence="4 7" id="KW-1133">Transmembrane helix</keyword>
<dbReference type="PROSITE" id="PS50216">
    <property type="entry name" value="DHHC"/>
    <property type="match status" value="1"/>
</dbReference>
<feature type="transmembrane region" description="Helical" evidence="7">
    <location>
        <begin position="43"/>
        <end position="64"/>
    </location>
</feature>
<organism evidence="9 10">
    <name type="scientific">Blepharisma stoltei</name>
    <dbReference type="NCBI Taxonomy" id="1481888"/>
    <lineage>
        <taxon>Eukaryota</taxon>
        <taxon>Sar</taxon>
        <taxon>Alveolata</taxon>
        <taxon>Ciliophora</taxon>
        <taxon>Postciliodesmatophora</taxon>
        <taxon>Heterotrichea</taxon>
        <taxon>Heterotrichida</taxon>
        <taxon>Blepharismidae</taxon>
        <taxon>Blepharisma</taxon>
    </lineage>
</organism>
<comment type="domain">
    <text evidence="7">The DHHC domain is required for palmitoyltransferase activity.</text>
</comment>
<feature type="transmembrane region" description="Helical" evidence="7">
    <location>
        <begin position="153"/>
        <end position="172"/>
    </location>
</feature>
<dbReference type="PANTHER" id="PTHR12246">
    <property type="entry name" value="PALMITOYLTRANSFERASE ZDHHC16"/>
    <property type="match status" value="1"/>
</dbReference>